<feature type="transmembrane region" description="Helical" evidence="1">
    <location>
        <begin position="36"/>
        <end position="57"/>
    </location>
</feature>
<keyword evidence="1" id="KW-0812">Transmembrane</keyword>
<sequence length="132" mass="13553">MATALVAFLGSGGLLTVLGVALMLTAQDVEGLLPLTLSLVSAVWVLIGIAMLCLGFIPRAAAAVAWCALGVGIAGELLVKAGLPDLVYLALSPIAHVSPYYSTAHSWLVLVLVAVVTTATGLFGILRRDLSR</sequence>
<comment type="caution">
    <text evidence="2">The sequence shown here is derived from an EMBL/GenBank/DDBJ whole genome shotgun (WGS) entry which is preliminary data.</text>
</comment>
<proteinExistence type="predicted"/>
<name>A0ABS4YJZ5_9MICO</name>
<reference evidence="2 3" key="1">
    <citation type="submission" date="2021-03" db="EMBL/GenBank/DDBJ databases">
        <title>Sequencing the genomes of 1000 actinobacteria strains.</title>
        <authorList>
            <person name="Klenk H.-P."/>
        </authorList>
    </citation>
    <scope>NUCLEOTIDE SEQUENCE [LARGE SCALE GENOMIC DNA]</scope>
    <source>
        <strain evidence="2 3">DSM 14564</strain>
    </source>
</reference>
<dbReference type="RefSeq" id="WP_209890571.1">
    <property type="nucleotide sequence ID" value="NZ_BAAAJV010000018.1"/>
</dbReference>
<gene>
    <name evidence="2" type="ORF">JOF44_002023</name>
</gene>
<dbReference type="Proteomes" id="UP000698222">
    <property type="component" value="Unassembled WGS sequence"/>
</dbReference>
<keyword evidence="3" id="KW-1185">Reference proteome</keyword>
<feature type="transmembrane region" description="Helical" evidence="1">
    <location>
        <begin position="64"/>
        <end position="84"/>
    </location>
</feature>
<evidence type="ECO:0000313" key="3">
    <source>
        <dbReference type="Proteomes" id="UP000698222"/>
    </source>
</evidence>
<evidence type="ECO:0000256" key="1">
    <source>
        <dbReference type="SAM" id="Phobius"/>
    </source>
</evidence>
<protein>
    <submittedName>
        <fullName evidence="2">Exporter of polyketide antibiotics</fullName>
    </submittedName>
</protein>
<feature type="transmembrane region" description="Helical" evidence="1">
    <location>
        <begin position="104"/>
        <end position="126"/>
    </location>
</feature>
<dbReference type="EMBL" id="JAGIOC010000001">
    <property type="protein sequence ID" value="MBP2409120.1"/>
    <property type="molecule type" value="Genomic_DNA"/>
</dbReference>
<accession>A0ABS4YJZ5</accession>
<keyword evidence="1" id="KW-1133">Transmembrane helix</keyword>
<organism evidence="2 3">
    <name type="scientific">Brachybacterium fresconis</name>
    <dbReference type="NCBI Taxonomy" id="173363"/>
    <lineage>
        <taxon>Bacteria</taxon>
        <taxon>Bacillati</taxon>
        <taxon>Actinomycetota</taxon>
        <taxon>Actinomycetes</taxon>
        <taxon>Micrococcales</taxon>
        <taxon>Dermabacteraceae</taxon>
        <taxon>Brachybacterium</taxon>
    </lineage>
</organism>
<evidence type="ECO:0000313" key="2">
    <source>
        <dbReference type="EMBL" id="MBP2409120.1"/>
    </source>
</evidence>
<keyword evidence="1" id="KW-0472">Membrane</keyword>